<evidence type="ECO:0000256" key="1">
    <source>
        <dbReference type="ARBA" id="ARBA00007074"/>
    </source>
</evidence>
<organism evidence="9">
    <name type="scientific">[Clostridium] nexile</name>
    <dbReference type="NCBI Taxonomy" id="29361"/>
    <lineage>
        <taxon>Bacteria</taxon>
        <taxon>Bacillati</taxon>
        <taxon>Bacillota</taxon>
        <taxon>Clostridia</taxon>
        <taxon>Lachnospirales</taxon>
        <taxon>Lachnospiraceae</taxon>
        <taxon>Tyzzerella</taxon>
    </lineage>
</organism>
<dbReference type="InterPro" id="IPR051794">
    <property type="entry name" value="PG_Endopeptidase_C40"/>
</dbReference>
<keyword evidence="4" id="KW-0788">Thiol protease</keyword>
<dbReference type="SUPFAM" id="SSF54001">
    <property type="entry name" value="Cysteine proteinases"/>
    <property type="match status" value="1"/>
</dbReference>
<dbReference type="EC" id="3.4.-.-" evidence="9"/>
<keyword evidence="7" id="KW-0732">Signal</keyword>
<dbReference type="InterPro" id="IPR038765">
    <property type="entry name" value="Papain-like_cys_pep_sf"/>
</dbReference>
<keyword evidence="2" id="KW-0645">Protease</keyword>
<dbReference type="Gene3D" id="6.10.250.3150">
    <property type="match status" value="1"/>
</dbReference>
<dbReference type="GO" id="GO:0006508">
    <property type="term" value="P:proteolysis"/>
    <property type="evidence" value="ECO:0007669"/>
    <property type="project" value="UniProtKB-KW"/>
</dbReference>
<evidence type="ECO:0000256" key="6">
    <source>
        <dbReference type="SAM" id="MobiDB-lite"/>
    </source>
</evidence>
<feature type="region of interest" description="Disordered" evidence="6">
    <location>
        <begin position="219"/>
        <end position="289"/>
    </location>
</feature>
<feature type="compositionally biased region" description="Gly residues" evidence="6">
    <location>
        <begin position="248"/>
        <end position="257"/>
    </location>
</feature>
<dbReference type="PROSITE" id="PS51935">
    <property type="entry name" value="NLPC_P60"/>
    <property type="match status" value="1"/>
</dbReference>
<evidence type="ECO:0000256" key="4">
    <source>
        <dbReference type="ARBA" id="ARBA00022807"/>
    </source>
</evidence>
<feature type="domain" description="NlpC/P60" evidence="8">
    <location>
        <begin position="290"/>
        <end position="406"/>
    </location>
</feature>
<dbReference type="PANTHER" id="PTHR47359:SF3">
    <property type="entry name" value="NLP_P60 DOMAIN-CONTAINING PROTEIN-RELATED"/>
    <property type="match status" value="1"/>
</dbReference>
<feature type="chain" id="PRO_5026870363" evidence="7">
    <location>
        <begin position="39"/>
        <end position="406"/>
    </location>
</feature>
<dbReference type="InterPro" id="IPR000064">
    <property type="entry name" value="NLP_P60_dom"/>
</dbReference>
<evidence type="ECO:0000256" key="7">
    <source>
        <dbReference type="SAM" id="SignalP"/>
    </source>
</evidence>
<keyword evidence="5" id="KW-0175">Coiled coil</keyword>
<gene>
    <name evidence="9" type="ORF">CNLFYP112_02818</name>
</gene>
<evidence type="ECO:0000256" key="3">
    <source>
        <dbReference type="ARBA" id="ARBA00022801"/>
    </source>
</evidence>
<comment type="similarity">
    <text evidence="1">Belongs to the peptidase C40 family.</text>
</comment>
<evidence type="ECO:0000256" key="5">
    <source>
        <dbReference type="SAM" id="Coils"/>
    </source>
</evidence>
<dbReference type="EMBL" id="CACRTG010000028">
    <property type="protein sequence ID" value="VYT31253.1"/>
    <property type="molecule type" value="Genomic_DNA"/>
</dbReference>
<dbReference type="PANTHER" id="PTHR47359">
    <property type="entry name" value="PEPTIDOGLYCAN DL-ENDOPEPTIDASE CWLO"/>
    <property type="match status" value="1"/>
</dbReference>
<reference evidence="9" key="1">
    <citation type="submission" date="2019-11" db="EMBL/GenBank/DDBJ databases">
        <authorList>
            <person name="Feng L."/>
        </authorList>
    </citation>
    <scope>NUCLEOTIDE SEQUENCE</scope>
    <source>
        <strain evidence="9">CnexileLFYP112</strain>
    </source>
</reference>
<dbReference type="Pfam" id="PF00877">
    <property type="entry name" value="NLPC_P60"/>
    <property type="match status" value="1"/>
</dbReference>
<feature type="coiled-coil region" evidence="5">
    <location>
        <begin position="43"/>
        <end position="109"/>
    </location>
</feature>
<protein>
    <submittedName>
        <fullName evidence="9">Putative endopeptidase</fullName>
        <ecNumber evidence="9">3.4.-.-</ecNumber>
    </submittedName>
</protein>
<feature type="signal peptide" evidence="7">
    <location>
        <begin position="1"/>
        <end position="38"/>
    </location>
</feature>
<dbReference type="Gene3D" id="3.90.1720.10">
    <property type="entry name" value="endopeptidase domain like (from Nostoc punctiforme)"/>
    <property type="match status" value="1"/>
</dbReference>
<evidence type="ECO:0000256" key="2">
    <source>
        <dbReference type="ARBA" id="ARBA00022670"/>
    </source>
</evidence>
<accession>A0A6N2VNL8</accession>
<evidence type="ECO:0000259" key="8">
    <source>
        <dbReference type="PROSITE" id="PS51935"/>
    </source>
</evidence>
<dbReference type="AlphaFoldDB" id="A0A6N2VNL8"/>
<feature type="compositionally biased region" description="Basic and acidic residues" evidence="6">
    <location>
        <begin position="219"/>
        <end position="229"/>
    </location>
</feature>
<evidence type="ECO:0000313" key="9">
    <source>
        <dbReference type="EMBL" id="VYT31253.1"/>
    </source>
</evidence>
<proteinExistence type="inferred from homology"/>
<name>A0A6N2VNL8_9FIRM</name>
<feature type="compositionally biased region" description="Low complexity" evidence="6">
    <location>
        <begin position="277"/>
        <end position="289"/>
    </location>
</feature>
<dbReference type="GO" id="GO:0008234">
    <property type="term" value="F:cysteine-type peptidase activity"/>
    <property type="evidence" value="ECO:0007669"/>
    <property type="project" value="UniProtKB-KW"/>
</dbReference>
<keyword evidence="3 9" id="KW-0378">Hydrolase</keyword>
<sequence>MNYIGGEKIEKGTKMKRITKILVSAITASSLIVSPVFAEPSSVDNLETQKKAVQQEVDTLQADLTKILTKINDIDAQMTTKGEEIIQAKSDLETAQEKEQKQYAEMKHRIKVMYENGTGAMLTKIFQSGSIAEMLKQAEYVQAVHDKDREYLEKYIETKNEVASLKSSLEKDMDKLKELKAESSTQKENLSKTLEAKKTEVADLDEQLQIAAQKAAEEAAKKAEEEAKKQQQQVASNKPSGNSQSGGTSSGNSGGGNSQSEEKPSQPDSGTSGGGSSNNDSNNNTGNGDVSAGQAIVAAARSYIGTPYVYGGTSYDGIDCSGLTMRAHQAVGISISRTSAEQAVGGKSIASLADALPGDIICYPGHVAIYIGGERVIHAPTEGQTVKEASVYMGSSQPITAIRRYW</sequence>